<dbReference type="WBParaSite" id="ACRNAN_scaffold2008.g31572.t1">
    <property type="protein sequence ID" value="ACRNAN_scaffold2008.g31572.t1"/>
    <property type="gene ID" value="ACRNAN_scaffold2008.g31572"/>
</dbReference>
<evidence type="ECO:0000313" key="4">
    <source>
        <dbReference type="WBParaSite" id="ACRNAN_scaffold2008.g31572.t1"/>
    </source>
</evidence>
<evidence type="ECO:0000259" key="2">
    <source>
        <dbReference type="Pfam" id="PF16564"/>
    </source>
</evidence>
<dbReference type="InterPro" id="IPR025884">
    <property type="entry name" value="MeCpG-bd_2/3_C_dom"/>
</dbReference>
<organism evidence="3 4">
    <name type="scientific">Acrobeloides nanus</name>
    <dbReference type="NCBI Taxonomy" id="290746"/>
    <lineage>
        <taxon>Eukaryota</taxon>
        <taxon>Metazoa</taxon>
        <taxon>Ecdysozoa</taxon>
        <taxon>Nematoda</taxon>
        <taxon>Chromadorea</taxon>
        <taxon>Rhabditida</taxon>
        <taxon>Tylenchina</taxon>
        <taxon>Cephalobomorpha</taxon>
        <taxon>Cephaloboidea</taxon>
        <taxon>Cephalobidae</taxon>
        <taxon>Acrobeloides</taxon>
    </lineage>
</organism>
<dbReference type="AlphaFoldDB" id="A0A914D923"/>
<accession>A0A914D923</accession>
<keyword evidence="3" id="KW-1185">Reference proteome</keyword>
<feature type="domain" description="Methyl-CpG binding protein 2/3 C-terminal" evidence="1">
    <location>
        <begin position="118"/>
        <end position="205"/>
    </location>
</feature>
<dbReference type="GO" id="GO:0005634">
    <property type="term" value="C:nucleus"/>
    <property type="evidence" value="ECO:0007669"/>
    <property type="project" value="UniProtKB-ARBA"/>
</dbReference>
<dbReference type="InterPro" id="IPR032343">
    <property type="entry name" value="MBD2/MBD3_p55-bd"/>
</dbReference>
<dbReference type="Pfam" id="PF16564">
    <property type="entry name" value="MBDa"/>
    <property type="match status" value="1"/>
</dbReference>
<name>A0A914D923_9BILA</name>
<proteinExistence type="predicted"/>
<dbReference type="Pfam" id="PF14048">
    <property type="entry name" value="MBD_C"/>
    <property type="match status" value="1"/>
</dbReference>
<evidence type="ECO:0000313" key="3">
    <source>
        <dbReference type="Proteomes" id="UP000887540"/>
    </source>
</evidence>
<reference evidence="4" key="1">
    <citation type="submission" date="2022-11" db="UniProtKB">
        <authorList>
            <consortium name="WormBaseParasite"/>
        </authorList>
    </citation>
    <scope>IDENTIFICATION</scope>
</reference>
<sequence>MGRIRSSEVLVVKKGLKGKERAGTNLSQKTGFEGLKEAPWRKTVSIFKQPVTLVHTTSKVTQDMPTDASKRVTHKHANKVEKPKQIFWTKSLERLSAMVPVRLADRLHSTDENNHIEQKLILAGKIEAAIGVVSEEAAAATLYAALQTPNGTPLTGQTATKKQIDSNPLIHANVDQPFVQLPIISEQDISMQERRVLDARRRLQELYKSIRS</sequence>
<protein>
    <submittedName>
        <fullName evidence="4">Methyl-CpG-binding domain protein 2</fullName>
    </submittedName>
</protein>
<evidence type="ECO:0000259" key="1">
    <source>
        <dbReference type="Pfam" id="PF14048"/>
    </source>
</evidence>
<dbReference type="Proteomes" id="UP000887540">
    <property type="component" value="Unplaced"/>
</dbReference>
<feature type="domain" description="Methyl-CpG-binding" evidence="2">
    <location>
        <begin position="37"/>
        <end position="97"/>
    </location>
</feature>